<sequence>MRFVRKSESRGFTLIELLVVISIIAVLISLLLPAVQAARESARRTDCINHIKQIGLGTLNFESTYGALPADVARLAQPDTNVDAQAAIPTACGSFLTQILPFLEQNNVYNLININQSTFNTANLPPSTGMHSGPNSAYSIAINTFICPSSPAPATINYYNANWGPYGNGGGAVCTPGAGGGGSGSVTNLNPPPTQIWGRTDYFPIPGISQVPLIAAGMSPAYITTVGNPAAITAATPEINSGTIVDPQIAGKIRIASILDGTSNTLIVSESGSKPIGYNGKRQMYMSEVNGRLVDGIIEPVTSGGGAWADQFTYSIIAGAQGRQNGIRGGTCMINCTSNNEIYSFHPGGANALFADGSVHFLKDSLSVPIVAALVTRAGGELLSADSY</sequence>
<dbReference type="Gene3D" id="3.30.700.10">
    <property type="entry name" value="Glycoprotein, Type 4 Pilin"/>
    <property type="match status" value="1"/>
</dbReference>
<dbReference type="InterPro" id="IPR011453">
    <property type="entry name" value="DUF1559"/>
</dbReference>
<name>A0AAU7C8S8_9BACT</name>
<organism evidence="2">
    <name type="scientific">Singulisphaera sp. Ch08</name>
    <dbReference type="NCBI Taxonomy" id="3120278"/>
    <lineage>
        <taxon>Bacteria</taxon>
        <taxon>Pseudomonadati</taxon>
        <taxon>Planctomycetota</taxon>
        <taxon>Planctomycetia</taxon>
        <taxon>Isosphaerales</taxon>
        <taxon>Isosphaeraceae</taxon>
        <taxon>Singulisphaera</taxon>
    </lineage>
</organism>
<dbReference type="InterPro" id="IPR027558">
    <property type="entry name" value="Pre_pil_HX9DG_C"/>
</dbReference>
<evidence type="ECO:0000259" key="1">
    <source>
        <dbReference type="Pfam" id="PF07596"/>
    </source>
</evidence>
<dbReference type="AlphaFoldDB" id="A0AAU7C8S8"/>
<dbReference type="Pfam" id="PF07963">
    <property type="entry name" value="N_methyl"/>
    <property type="match status" value="1"/>
</dbReference>
<accession>A0AAU7C8S8</accession>
<proteinExistence type="predicted"/>
<dbReference type="RefSeq" id="WP_406694377.1">
    <property type="nucleotide sequence ID" value="NZ_CP155447.1"/>
</dbReference>
<dbReference type="SUPFAM" id="SSF54523">
    <property type="entry name" value="Pili subunits"/>
    <property type="match status" value="1"/>
</dbReference>
<dbReference type="InterPro" id="IPR045584">
    <property type="entry name" value="Pilin-like"/>
</dbReference>
<dbReference type="PROSITE" id="PS00409">
    <property type="entry name" value="PROKAR_NTER_METHYL"/>
    <property type="match status" value="1"/>
</dbReference>
<dbReference type="PANTHER" id="PTHR30093">
    <property type="entry name" value="GENERAL SECRETION PATHWAY PROTEIN G"/>
    <property type="match status" value="1"/>
</dbReference>
<evidence type="ECO:0000313" key="2">
    <source>
        <dbReference type="EMBL" id="XBH01634.1"/>
    </source>
</evidence>
<gene>
    <name evidence="2" type="ORF">V5E97_25210</name>
</gene>
<dbReference type="PANTHER" id="PTHR30093:SF2">
    <property type="entry name" value="TYPE II SECRETION SYSTEM PROTEIN H"/>
    <property type="match status" value="1"/>
</dbReference>
<dbReference type="InterPro" id="IPR012902">
    <property type="entry name" value="N_methyl_site"/>
</dbReference>
<protein>
    <submittedName>
        <fullName evidence="2">DUF1559 domain-containing protein</fullName>
    </submittedName>
</protein>
<dbReference type="NCBIfam" id="TIGR02532">
    <property type="entry name" value="IV_pilin_GFxxxE"/>
    <property type="match status" value="1"/>
</dbReference>
<dbReference type="Pfam" id="PF07596">
    <property type="entry name" value="SBP_bac_10"/>
    <property type="match status" value="1"/>
</dbReference>
<feature type="domain" description="DUF1559" evidence="1">
    <location>
        <begin position="36"/>
        <end position="366"/>
    </location>
</feature>
<dbReference type="NCBIfam" id="TIGR04294">
    <property type="entry name" value="pre_pil_HX9DG"/>
    <property type="match status" value="1"/>
</dbReference>
<dbReference type="EMBL" id="CP155447">
    <property type="protein sequence ID" value="XBH01634.1"/>
    <property type="molecule type" value="Genomic_DNA"/>
</dbReference>
<reference evidence="2" key="1">
    <citation type="submission" date="2024-05" db="EMBL/GenBank/DDBJ databases">
        <title>Planctomycetes of the genus Singulisphaera possess chitinolytic capabilities.</title>
        <authorList>
            <person name="Ivanova A."/>
        </authorList>
    </citation>
    <scope>NUCLEOTIDE SEQUENCE</scope>
    <source>
        <strain evidence="2">Ch08T</strain>
    </source>
</reference>